<keyword evidence="1" id="KW-0812">Transmembrane</keyword>
<sequence>MNDWLFGILLWAGIGLTVLLQWKPLREGSAPQRWVFYTMGALCVVMFALYAAGIESAMPSRFITQYVAPYVEMFVKGETG</sequence>
<protein>
    <submittedName>
        <fullName evidence="2">Uncharacterized protein</fullName>
    </submittedName>
</protein>
<dbReference type="AlphaFoldDB" id="A0A2V5K4H3"/>
<keyword evidence="3" id="KW-1185">Reference proteome</keyword>
<comment type="caution">
    <text evidence="2">The sequence shown here is derived from an EMBL/GenBank/DDBJ whole genome shotgun (WGS) entry which is preliminary data.</text>
</comment>
<organism evidence="2 3">
    <name type="scientific">Paenibacillus flagellatus</name>
    <dbReference type="NCBI Taxonomy" id="2211139"/>
    <lineage>
        <taxon>Bacteria</taxon>
        <taxon>Bacillati</taxon>
        <taxon>Bacillota</taxon>
        <taxon>Bacilli</taxon>
        <taxon>Bacillales</taxon>
        <taxon>Paenibacillaceae</taxon>
        <taxon>Paenibacillus</taxon>
    </lineage>
</organism>
<dbReference type="RefSeq" id="WP_110841952.1">
    <property type="nucleotide sequence ID" value="NZ_QJVJ01000009.1"/>
</dbReference>
<dbReference type="OrthoDB" id="2627659at2"/>
<dbReference type="Proteomes" id="UP000247476">
    <property type="component" value="Unassembled WGS sequence"/>
</dbReference>
<keyword evidence="1" id="KW-1133">Transmembrane helix</keyword>
<accession>A0A2V5K4H3</accession>
<keyword evidence="1" id="KW-0472">Membrane</keyword>
<evidence type="ECO:0000313" key="3">
    <source>
        <dbReference type="Proteomes" id="UP000247476"/>
    </source>
</evidence>
<feature type="transmembrane region" description="Helical" evidence="1">
    <location>
        <begin position="6"/>
        <end position="22"/>
    </location>
</feature>
<evidence type="ECO:0000256" key="1">
    <source>
        <dbReference type="SAM" id="Phobius"/>
    </source>
</evidence>
<name>A0A2V5K4H3_9BACL</name>
<dbReference type="EMBL" id="QJVJ01000009">
    <property type="protein sequence ID" value="PYI52583.1"/>
    <property type="molecule type" value="Genomic_DNA"/>
</dbReference>
<evidence type="ECO:0000313" key="2">
    <source>
        <dbReference type="EMBL" id="PYI52583.1"/>
    </source>
</evidence>
<proteinExistence type="predicted"/>
<gene>
    <name evidence="2" type="ORF">DLM86_20640</name>
</gene>
<feature type="transmembrane region" description="Helical" evidence="1">
    <location>
        <begin position="34"/>
        <end position="52"/>
    </location>
</feature>
<reference evidence="2 3" key="1">
    <citation type="submission" date="2018-05" db="EMBL/GenBank/DDBJ databases">
        <title>Paenibacillus flagellatus sp. nov., isolated from selenium mineral soil.</title>
        <authorList>
            <person name="Dai X."/>
        </authorList>
    </citation>
    <scope>NUCLEOTIDE SEQUENCE [LARGE SCALE GENOMIC DNA]</scope>
    <source>
        <strain evidence="2 3">DXL2</strain>
    </source>
</reference>